<dbReference type="Proteomes" id="UP001498398">
    <property type="component" value="Unassembled WGS sequence"/>
</dbReference>
<gene>
    <name evidence="3" type="ORF">VKT23_013786</name>
</gene>
<organism evidence="3 4">
    <name type="scientific">Marasmiellus scandens</name>
    <dbReference type="NCBI Taxonomy" id="2682957"/>
    <lineage>
        <taxon>Eukaryota</taxon>
        <taxon>Fungi</taxon>
        <taxon>Dikarya</taxon>
        <taxon>Basidiomycota</taxon>
        <taxon>Agaricomycotina</taxon>
        <taxon>Agaricomycetes</taxon>
        <taxon>Agaricomycetidae</taxon>
        <taxon>Agaricales</taxon>
        <taxon>Marasmiineae</taxon>
        <taxon>Omphalotaceae</taxon>
        <taxon>Marasmiellus</taxon>
    </lineage>
</organism>
<dbReference type="InterPro" id="IPR027417">
    <property type="entry name" value="P-loop_NTPase"/>
</dbReference>
<name>A0ABR1J5X4_9AGAR</name>
<protein>
    <recommendedName>
        <fullName evidence="2">G domain-containing protein</fullName>
    </recommendedName>
</protein>
<evidence type="ECO:0000313" key="4">
    <source>
        <dbReference type="Proteomes" id="UP001498398"/>
    </source>
</evidence>
<proteinExistence type="predicted"/>
<dbReference type="Gene3D" id="3.40.50.300">
    <property type="entry name" value="P-loop containing nucleotide triphosphate hydrolases"/>
    <property type="match status" value="1"/>
</dbReference>
<feature type="domain" description="G" evidence="2">
    <location>
        <begin position="232"/>
        <end position="330"/>
    </location>
</feature>
<dbReference type="EMBL" id="JBANRG010000038">
    <property type="protein sequence ID" value="KAK7448523.1"/>
    <property type="molecule type" value="Genomic_DNA"/>
</dbReference>
<reference evidence="3 4" key="1">
    <citation type="submission" date="2024-01" db="EMBL/GenBank/DDBJ databases">
        <title>A draft genome for the cacao thread blight pathogen Marasmiellus scandens.</title>
        <authorList>
            <person name="Baruah I.K."/>
            <person name="Leung J."/>
            <person name="Bukari Y."/>
            <person name="Amoako-Attah I."/>
            <person name="Meinhardt L.W."/>
            <person name="Bailey B.A."/>
            <person name="Cohen S.P."/>
        </authorList>
    </citation>
    <scope>NUCLEOTIDE SEQUENCE [LARGE SCALE GENOMIC DNA]</scope>
    <source>
        <strain evidence="3 4">GH-19</strain>
    </source>
</reference>
<dbReference type="SUPFAM" id="SSF52540">
    <property type="entry name" value="P-loop containing nucleoside triphosphate hydrolases"/>
    <property type="match status" value="1"/>
</dbReference>
<dbReference type="InterPro" id="IPR006073">
    <property type="entry name" value="GTP-bd"/>
</dbReference>
<evidence type="ECO:0000256" key="1">
    <source>
        <dbReference type="SAM" id="MobiDB-lite"/>
    </source>
</evidence>
<feature type="compositionally biased region" description="Polar residues" evidence="1">
    <location>
        <begin position="1"/>
        <end position="17"/>
    </location>
</feature>
<evidence type="ECO:0000259" key="2">
    <source>
        <dbReference type="Pfam" id="PF01926"/>
    </source>
</evidence>
<sequence>MVAYSSFSSSEAQTTTGMPGEWEWDWKDSGSSQQHGDIPEETSMDNEPGFHGAGDLHIPLTASASNFARILAYKSSESFQDRDTGNQHSKFGLPVFNGLFSHVYPNSSGKKLLQQPNSSEDFIVISSPDQDNIPLHTLPTPSLHQNITEDVFTSDSLNLLPHYSCHSDSTDSLIDGNPFAAEEPFGSLPQNSPPLFGGVEKPLPPIPPVSTTDAHRASEFDNVSPQRTIPNIILFGASGCGKTSIVNMLAGTELARTVSNSAVSVLFHNQVYEIKIEDQYYNIYDTTGLSEGYDQSSLSQQVNDQLKNLVYNLNDGVHLLVFCLRAPRITDGAASNYVTFYRSLCGSKVPIVLVVTGLENEVDMDDWWDINENVFKGYGMHFEGHACITATRGKKMASGYKYQTEYDESREKTVSLIQRHVRKPEEGIKIDSVGTTSLIDSQTSS</sequence>
<comment type="caution">
    <text evidence="3">The sequence shown here is derived from an EMBL/GenBank/DDBJ whole genome shotgun (WGS) entry which is preliminary data.</text>
</comment>
<accession>A0ABR1J5X4</accession>
<feature type="region of interest" description="Disordered" evidence="1">
    <location>
        <begin position="1"/>
        <end position="54"/>
    </location>
</feature>
<dbReference type="CDD" id="cd00882">
    <property type="entry name" value="Ras_like_GTPase"/>
    <property type="match status" value="1"/>
</dbReference>
<evidence type="ECO:0000313" key="3">
    <source>
        <dbReference type="EMBL" id="KAK7448523.1"/>
    </source>
</evidence>
<dbReference type="Pfam" id="PF01926">
    <property type="entry name" value="MMR_HSR1"/>
    <property type="match status" value="1"/>
</dbReference>
<keyword evidence="4" id="KW-1185">Reference proteome</keyword>